<keyword evidence="3" id="KW-1185">Reference proteome</keyword>
<sequence>MYVLVHITSLALLKAEENVLLFDRVDQVKLAIQVCLDRTTPSGSLEHPSQPQPAQVKFWDVILSFEDSMVLLMEYFKTKLHVPVEGVSRGSLLINVRCNSLQILEGLWEDYRSGHLNEVVQSILVTADVLKKLGLEDMKLKTFISEEEYRTCKEHFMNRLDVASTCTMDNNASNMDVKEESQASKRTVVAFEDIAKSEDAEFYADIVLATDYSSFVKEEDKQKQLEVVQGLAESLNVTPGKSRASVIAYGDTVEVLRGFDDKPLSAQTLSTGLSFHEGSTRRIDLALIQARDILNSERSLKDEQGKKIVILITTGNQGMAKESLQSASEELHQLGYQLIVVPVGVYFDFKELSVMIKRPQSLFRLLSLDELLSTSSNDIKRMAMEIRKTSGLVAIISLFCIFN</sequence>
<protein>
    <recommendedName>
        <fullName evidence="1">VWFA domain-containing protein</fullName>
    </recommendedName>
</protein>
<accession>A0A9W9Z3G2</accession>
<dbReference type="Proteomes" id="UP001163046">
    <property type="component" value="Unassembled WGS sequence"/>
</dbReference>
<comment type="caution">
    <text evidence="2">The sequence shown here is derived from an EMBL/GenBank/DDBJ whole genome shotgun (WGS) entry which is preliminary data.</text>
</comment>
<dbReference type="PANTHER" id="PTHR24020">
    <property type="entry name" value="COLLAGEN ALPHA"/>
    <property type="match status" value="1"/>
</dbReference>
<dbReference type="Gene3D" id="3.40.50.410">
    <property type="entry name" value="von Willebrand factor, type A domain"/>
    <property type="match status" value="1"/>
</dbReference>
<dbReference type="PROSITE" id="PS50234">
    <property type="entry name" value="VWFA"/>
    <property type="match status" value="1"/>
</dbReference>
<gene>
    <name evidence="2" type="ORF">OS493_011263</name>
</gene>
<dbReference type="InterPro" id="IPR036465">
    <property type="entry name" value="vWFA_dom_sf"/>
</dbReference>
<dbReference type="EMBL" id="MU826830">
    <property type="protein sequence ID" value="KAJ7373654.1"/>
    <property type="molecule type" value="Genomic_DNA"/>
</dbReference>
<evidence type="ECO:0000313" key="3">
    <source>
        <dbReference type="Proteomes" id="UP001163046"/>
    </source>
</evidence>
<dbReference type="InterPro" id="IPR050525">
    <property type="entry name" value="ECM_Assembly_Org"/>
</dbReference>
<evidence type="ECO:0000259" key="1">
    <source>
        <dbReference type="PROSITE" id="PS50234"/>
    </source>
</evidence>
<dbReference type="SMART" id="SM00327">
    <property type="entry name" value="VWA"/>
    <property type="match status" value="1"/>
</dbReference>
<name>A0A9W9Z3G2_9CNID</name>
<dbReference type="InterPro" id="IPR049341">
    <property type="entry name" value="TRADD-like_N"/>
</dbReference>
<dbReference type="OrthoDB" id="6422954at2759"/>
<dbReference type="Pfam" id="PF00092">
    <property type="entry name" value="VWA"/>
    <property type="match status" value="1"/>
</dbReference>
<dbReference type="CDD" id="cd01450">
    <property type="entry name" value="vWFA_subfamily_ECM"/>
    <property type="match status" value="1"/>
</dbReference>
<dbReference type="SUPFAM" id="SSF53300">
    <property type="entry name" value="vWA-like"/>
    <property type="match status" value="1"/>
</dbReference>
<evidence type="ECO:0000313" key="2">
    <source>
        <dbReference type="EMBL" id="KAJ7373654.1"/>
    </source>
</evidence>
<reference evidence="2" key="1">
    <citation type="submission" date="2023-01" db="EMBL/GenBank/DDBJ databases">
        <title>Genome assembly of the deep-sea coral Lophelia pertusa.</title>
        <authorList>
            <person name="Herrera S."/>
            <person name="Cordes E."/>
        </authorList>
    </citation>
    <scope>NUCLEOTIDE SEQUENCE</scope>
    <source>
        <strain evidence="2">USNM1676648</strain>
        <tissue evidence="2">Polyp</tissue>
    </source>
</reference>
<dbReference type="AlphaFoldDB" id="A0A9W9Z3G2"/>
<dbReference type="Pfam" id="PF20694">
    <property type="entry name" value="TRADD-like_N"/>
    <property type="match status" value="1"/>
</dbReference>
<proteinExistence type="predicted"/>
<dbReference type="InterPro" id="IPR002035">
    <property type="entry name" value="VWF_A"/>
</dbReference>
<feature type="domain" description="VWFA" evidence="1">
    <location>
        <begin position="205"/>
        <end position="379"/>
    </location>
</feature>
<organism evidence="2 3">
    <name type="scientific">Desmophyllum pertusum</name>
    <dbReference type="NCBI Taxonomy" id="174260"/>
    <lineage>
        <taxon>Eukaryota</taxon>
        <taxon>Metazoa</taxon>
        <taxon>Cnidaria</taxon>
        <taxon>Anthozoa</taxon>
        <taxon>Hexacorallia</taxon>
        <taxon>Scleractinia</taxon>
        <taxon>Caryophylliina</taxon>
        <taxon>Caryophylliidae</taxon>
        <taxon>Desmophyllum</taxon>
    </lineage>
</organism>